<dbReference type="AlphaFoldDB" id="A0A383BQN5"/>
<accession>A0A383BQN5</accession>
<dbReference type="EMBL" id="UINC01202016">
    <property type="protein sequence ID" value="SVE21625.1"/>
    <property type="molecule type" value="Genomic_DNA"/>
</dbReference>
<organism evidence="1">
    <name type="scientific">marine metagenome</name>
    <dbReference type="NCBI Taxonomy" id="408172"/>
    <lineage>
        <taxon>unclassified sequences</taxon>
        <taxon>metagenomes</taxon>
        <taxon>ecological metagenomes</taxon>
    </lineage>
</organism>
<sequence length="92" mass="10268">MTDHQEGSLAIETSQVNCVVPVADIGFQDFRIDAGGLERHLRLVRLPDTNPHHKLSLERTIPLNSSGDNPLYVCVSQEDGHQAWSSPIYLFN</sequence>
<protein>
    <submittedName>
        <fullName evidence="1">Uncharacterized protein</fullName>
    </submittedName>
</protein>
<proteinExistence type="predicted"/>
<gene>
    <name evidence="1" type="ORF">METZ01_LOCUS474479</name>
</gene>
<evidence type="ECO:0000313" key="1">
    <source>
        <dbReference type="EMBL" id="SVE21625.1"/>
    </source>
</evidence>
<reference evidence="1" key="1">
    <citation type="submission" date="2018-05" db="EMBL/GenBank/DDBJ databases">
        <authorList>
            <person name="Lanie J.A."/>
            <person name="Ng W.-L."/>
            <person name="Kazmierczak K.M."/>
            <person name="Andrzejewski T.M."/>
            <person name="Davidsen T.M."/>
            <person name="Wayne K.J."/>
            <person name="Tettelin H."/>
            <person name="Glass J.I."/>
            <person name="Rusch D."/>
            <person name="Podicherti R."/>
            <person name="Tsui H.-C.T."/>
            <person name="Winkler M.E."/>
        </authorList>
    </citation>
    <scope>NUCLEOTIDE SEQUENCE</scope>
</reference>
<name>A0A383BQN5_9ZZZZ</name>